<evidence type="ECO:0000313" key="2">
    <source>
        <dbReference type="Proteomes" id="UP000199515"/>
    </source>
</evidence>
<gene>
    <name evidence="1" type="ORF">SAMN05421504_103435</name>
</gene>
<dbReference type="STRING" id="589385.SAMN05421504_103435"/>
<protein>
    <submittedName>
        <fullName evidence="1">Uncharacterized protein</fullName>
    </submittedName>
</protein>
<dbReference type="Proteomes" id="UP000199515">
    <property type="component" value="Unassembled WGS sequence"/>
</dbReference>
<name>A0A1H3DND9_9PSEU</name>
<reference evidence="1" key="1">
    <citation type="submission" date="2016-10" db="EMBL/GenBank/DDBJ databases">
        <authorList>
            <person name="de Groot N.N."/>
        </authorList>
    </citation>
    <scope>NUCLEOTIDE SEQUENCE [LARGE SCALE GENOMIC DNA]</scope>
    <source>
        <strain evidence="1">CPCC 202699</strain>
    </source>
</reference>
<evidence type="ECO:0000313" key="1">
    <source>
        <dbReference type="EMBL" id="SDX67174.1"/>
    </source>
</evidence>
<proteinExistence type="predicted"/>
<dbReference type="InterPro" id="IPR024520">
    <property type="entry name" value="DUF3558"/>
</dbReference>
<sequence>MLRVLPRYRLTPLSGTVLLGALLLVAGCGADLGKENFARTTIPAASGDGVPTGEITDKAVSADALRAIDTCKLIDKTALADLGTASEPRMSDPSNCRNDVKDVGGKKIDISLELGTAILQASNPQGVVAGLPQVLRPGKDGAPECALGAVTSKQLGIGITVNVTYPGGDACKTATALMEKVVKRLRDANPPKYALAKGSLVAADPCVSVDDAVIKELAPAANKVIVDLHHCTWSGSGQRLTIEYDNDGIAPSEGRGYVKADVPGVTAFQKPETGMAKCSVRWTHLPLEGDRVELVTVGFQNDHSKDPVADGSCAKAVKAAKTVVPKLPKP</sequence>
<keyword evidence="2" id="KW-1185">Reference proteome</keyword>
<dbReference type="EMBL" id="FNON01000003">
    <property type="protein sequence ID" value="SDX67174.1"/>
    <property type="molecule type" value="Genomic_DNA"/>
</dbReference>
<accession>A0A1H3DND9</accession>
<dbReference type="AlphaFoldDB" id="A0A1H3DND9"/>
<dbReference type="PROSITE" id="PS51257">
    <property type="entry name" value="PROKAR_LIPOPROTEIN"/>
    <property type="match status" value="1"/>
</dbReference>
<organism evidence="1 2">
    <name type="scientific">Amycolatopsis xylanica</name>
    <dbReference type="NCBI Taxonomy" id="589385"/>
    <lineage>
        <taxon>Bacteria</taxon>
        <taxon>Bacillati</taxon>
        <taxon>Actinomycetota</taxon>
        <taxon>Actinomycetes</taxon>
        <taxon>Pseudonocardiales</taxon>
        <taxon>Pseudonocardiaceae</taxon>
        <taxon>Amycolatopsis</taxon>
    </lineage>
</organism>
<dbReference type="Pfam" id="PF12079">
    <property type="entry name" value="DUF3558"/>
    <property type="match status" value="1"/>
</dbReference>